<reference evidence="1 2" key="1">
    <citation type="submission" date="2024-09" db="EMBL/GenBank/DDBJ databases">
        <authorList>
            <person name="Sun Q."/>
            <person name="Mori K."/>
        </authorList>
    </citation>
    <scope>NUCLEOTIDE SEQUENCE [LARGE SCALE GENOMIC DNA]</scope>
    <source>
        <strain evidence="1 2">CECT 8300</strain>
    </source>
</reference>
<accession>A0ABV5H077</accession>
<sequence length="94" mass="10533">MKNKIYTVSTLVFCFMFFNSCEKEETESSIEFSTVVLSGKPLSYDFCEDMTVTNNLNFSQTNKKADLKSKQGSTSSEVFILSEPCFSFSLGSSN</sequence>
<gene>
    <name evidence="1" type="ORF">ACFFU1_10320</name>
</gene>
<evidence type="ECO:0000313" key="1">
    <source>
        <dbReference type="EMBL" id="MFB9105297.1"/>
    </source>
</evidence>
<evidence type="ECO:0000313" key="2">
    <source>
        <dbReference type="Proteomes" id="UP001589590"/>
    </source>
</evidence>
<dbReference type="RefSeq" id="WP_290274792.1">
    <property type="nucleotide sequence ID" value="NZ_JAUFQP010000016.1"/>
</dbReference>
<comment type="caution">
    <text evidence="1">The sequence shown here is derived from an EMBL/GenBank/DDBJ whole genome shotgun (WGS) entry which is preliminary data.</text>
</comment>
<protein>
    <recommendedName>
        <fullName evidence="3">Lipoprotein</fullName>
    </recommendedName>
</protein>
<proteinExistence type="predicted"/>
<keyword evidence="2" id="KW-1185">Reference proteome</keyword>
<name>A0ABV5H077_9FLAO</name>
<organism evidence="1 2">
    <name type="scientific">Algibacter miyuki</name>
    <dbReference type="NCBI Taxonomy" id="1306933"/>
    <lineage>
        <taxon>Bacteria</taxon>
        <taxon>Pseudomonadati</taxon>
        <taxon>Bacteroidota</taxon>
        <taxon>Flavobacteriia</taxon>
        <taxon>Flavobacteriales</taxon>
        <taxon>Flavobacteriaceae</taxon>
        <taxon>Algibacter</taxon>
    </lineage>
</organism>
<dbReference type="Proteomes" id="UP001589590">
    <property type="component" value="Unassembled WGS sequence"/>
</dbReference>
<evidence type="ECO:0008006" key="3">
    <source>
        <dbReference type="Google" id="ProtNLM"/>
    </source>
</evidence>
<dbReference type="EMBL" id="JBHMFA010000006">
    <property type="protein sequence ID" value="MFB9105297.1"/>
    <property type="molecule type" value="Genomic_DNA"/>
</dbReference>